<feature type="domain" description="Reverse transcriptase/retrotransposon-derived protein RNase H-like" evidence="1">
    <location>
        <begin position="417"/>
        <end position="500"/>
    </location>
</feature>
<proteinExistence type="predicted"/>
<dbReference type="PANTHER" id="PTHR34072:SF44">
    <property type="entry name" value="RNA-DIRECTED DNA POLYMERASE"/>
    <property type="match status" value="1"/>
</dbReference>
<protein>
    <submittedName>
        <fullName evidence="2">Reverse transcriptase domain-containing protein</fullName>
    </submittedName>
</protein>
<dbReference type="InterPro" id="IPR043128">
    <property type="entry name" value="Rev_trsase/Diguanyl_cyclase"/>
</dbReference>
<keyword evidence="2" id="KW-0695">RNA-directed DNA polymerase</keyword>
<evidence type="ECO:0000313" key="3">
    <source>
        <dbReference type="Proteomes" id="UP001151760"/>
    </source>
</evidence>
<dbReference type="Proteomes" id="UP001151760">
    <property type="component" value="Unassembled WGS sequence"/>
</dbReference>
<dbReference type="CDD" id="cd00303">
    <property type="entry name" value="retropepsin_like"/>
    <property type="match status" value="1"/>
</dbReference>
<dbReference type="InterPro" id="IPR043502">
    <property type="entry name" value="DNA/RNA_pol_sf"/>
</dbReference>
<sequence>MTRSSTKELLIPLENLERVLRSRRKLFETPSFVESNSPEFDQLSEIKEHIEEEVSEIMTEIMEQYMSKTRREYRSGVARPKIDAKAQLELKGQFLKELCDNTFSGSEHEDANEHIKKVIEIVDLFHIPDITQDQIMLRAFLVSLTRAASRLGEPKPTRMSLELADRSIQYPRGIAEKVLIKFDKFILLIDFVILDMWEDSKIPIILGRPFLATALAMIDVFNKKITLRIGNKEVIFDVDQSIKKPHTEDDECYRIDELDQTIHLEAQFLPNSDRSRRSRKNSVHSPRNCCYRKDARLDVQRSPLNLSKSMTAILSTTTHLDKMLARCEETNLVLNWEKCHFMVKEGIVLGHKISGKGIEVGKAKIDVIAKLPYPTNVKGVRSFLGHAGFHCRFIKDFSMISKPMTQLLMKDANFDFSNDCKKAFNKLKEKLTTAPIITSSDWNVPFELMCDASDFAVGAVLGQRIDGKFTPFYYASKTVNDSQAHYTTTKKELLAVVNMMPNHDSSMGLLLQGSTIEIKDKKGAENLAADHLSRLENPNMRAWERFKELMMKCPQHYLTDTQKVILFYNGLDVLTRQILDSRGAIPTKTAADAEVAIQEIAEYSQKWHNGTSLKSRSTETSDGLAAIQAKLNSLGREIKKVNEKAYAASDANYAIQNIVHLRKKGRL</sequence>
<dbReference type="PANTHER" id="PTHR34072">
    <property type="entry name" value="ENZYMATIC POLYPROTEIN-RELATED"/>
    <property type="match status" value="1"/>
</dbReference>
<reference evidence="2" key="1">
    <citation type="journal article" date="2022" name="Int. J. Mol. Sci.">
        <title>Draft Genome of Tanacetum Coccineum: Genomic Comparison of Closely Related Tanacetum-Family Plants.</title>
        <authorList>
            <person name="Yamashiro T."/>
            <person name="Shiraishi A."/>
            <person name="Nakayama K."/>
            <person name="Satake H."/>
        </authorList>
    </citation>
    <scope>NUCLEOTIDE SEQUENCE</scope>
</reference>
<gene>
    <name evidence="2" type="ORF">Tco_1056380</name>
</gene>
<keyword evidence="2" id="KW-0808">Transferase</keyword>
<dbReference type="InterPro" id="IPR021109">
    <property type="entry name" value="Peptidase_aspartic_dom_sf"/>
</dbReference>
<dbReference type="EMBL" id="BQNB010019131">
    <property type="protein sequence ID" value="GJT82038.1"/>
    <property type="molecule type" value="Genomic_DNA"/>
</dbReference>
<dbReference type="InterPro" id="IPR041577">
    <property type="entry name" value="RT_RNaseH_2"/>
</dbReference>
<keyword evidence="3" id="KW-1185">Reference proteome</keyword>
<dbReference type="GO" id="GO:0003964">
    <property type="term" value="F:RNA-directed DNA polymerase activity"/>
    <property type="evidence" value="ECO:0007669"/>
    <property type="project" value="UniProtKB-KW"/>
</dbReference>
<comment type="caution">
    <text evidence="2">The sequence shown here is derived from an EMBL/GenBank/DDBJ whole genome shotgun (WGS) entry which is preliminary data.</text>
</comment>
<dbReference type="Gene3D" id="3.30.70.270">
    <property type="match status" value="2"/>
</dbReference>
<dbReference type="Gene3D" id="2.40.70.10">
    <property type="entry name" value="Acid Proteases"/>
    <property type="match status" value="1"/>
</dbReference>
<name>A0ABQ5H2B8_9ASTR</name>
<dbReference type="Pfam" id="PF17919">
    <property type="entry name" value="RT_RNaseH_2"/>
    <property type="match status" value="1"/>
</dbReference>
<evidence type="ECO:0000313" key="2">
    <source>
        <dbReference type="EMBL" id="GJT82038.1"/>
    </source>
</evidence>
<evidence type="ECO:0000259" key="1">
    <source>
        <dbReference type="Pfam" id="PF17919"/>
    </source>
</evidence>
<keyword evidence="2" id="KW-0548">Nucleotidyltransferase</keyword>
<organism evidence="2 3">
    <name type="scientific">Tanacetum coccineum</name>
    <dbReference type="NCBI Taxonomy" id="301880"/>
    <lineage>
        <taxon>Eukaryota</taxon>
        <taxon>Viridiplantae</taxon>
        <taxon>Streptophyta</taxon>
        <taxon>Embryophyta</taxon>
        <taxon>Tracheophyta</taxon>
        <taxon>Spermatophyta</taxon>
        <taxon>Magnoliopsida</taxon>
        <taxon>eudicotyledons</taxon>
        <taxon>Gunneridae</taxon>
        <taxon>Pentapetalae</taxon>
        <taxon>asterids</taxon>
        <taxon>campanulids</taxon>
        <taxon>Asterales</taxon>
        <taxon>Asteraceae</taxon>
        <taxon>Asteroideae</taxon>
        <taxon>Anthemideae</taxon>
        <taxon>Anthemidinae</taxon>
        <taxon>Tanacetum</taxon>
    </lineage>
</organism>
<accession>A0ABQ5H2B8</accession>
<dbReference type="SUPFAM" id="SSF56672">
    <property type="entry name" value="DNA/RNA polymerases"/>
    <property type="match status" value="1"/>
</dbReference>
<reference evidence="2" key="2">
    <citation type="submission" date="2022-01" db="EMBL/GenBank/DDBJ databases">
        <authorList>
            <person name="Yamashiro T."/>
            <person name="Shiraishi A."/>
            <person name="Satake H."/>
            <person name="Nakayama K."/>
        </authorList>
    </citation>
    <scope>NUCLEOTIDE SEQUENCE</scope>
</reference>